<name>A0A1K0GWY2_9ACTN</name>
<dbReference type="RefSeq" id="WP_071802854.1">
    <property type="nucleotide sequence ID" value="NZ_MEIA01000007.1"/>
</dbReference>
<dbReference type="EMBL" id="MEIA01000007">
    <property type="protein sequence ID" value="OJF15908.1"/>
    <property type="molecule type" value="Genomic_DNA"/>
</dbReference>
<gene>
    <name evidence="3" type="ORF">BG844_01330</name>
</gene>
<reference evidence="3 4" key="1">
    <citation type="submission" date="2016-09" db="EMBL/GenBank/DDBJ databases">
        <title>Couchioplanes caeruleus draft genome sequence.</title>
        <authorList>
            <person name="Sheehan J."/>
            <person name="Caffrey P."/>
        </authorList>
    </citation>
    <scope>NUCLEOTIDE SEQUENCE [LARGE SCALE GENOMIC DNA]</scope>
    <source>
        <strain evidence="3 4">DSM 43634</strain>
    </source>
</reference>
<comment type="caution">
    <text evidence="3">The sequence shown here is derived from an EMBL/GenBank/DDBJ whole genome shotgun (WGS) entry which is preliminary data.</text>
</comment>
<evidence type="ECO:0000256" key="1">
    <source>
        <dbReference type="SAM" id="MobiDB-lite"/>
    </source>
</evidence>
<feature type="transmembrane region" description="Helical" evidence="2">
    <location>
        <begin position="39"/>
        <end position="57"/>
    </location>
</feature>
<organism evidence="3 4">
    <name type="scientific">Couchioplanes caeruleus subsp. caeruleus</name>
    <dbReference type="NCBI Taxonomy" id="56427"/>
    <lineage>
        <taxon>Bacteria</taxon>
        <taxon>Bacillati</taxon>
        <taxon>Actinomycetota</taxon>
        <taxon>Actinomycetes</taxon>
        <taxon>Micromonosporales</taxon>
        <taxon>Micromonosporaceae</taxon>
        <taxon>Couchioplanes</taxon>
    </lineage>
</organism>
<keyword evidence="4" id="KW-1185">Reference proteome</keyword>
<evidence type="ECO:0000256" key="2">
    <source>
        <dbReference type="SAM" id="Phobius"/>
    </source>
</evidence>
<proteinExistence type="predicted"/>
<evidence type="ECO:0000313" key="3">
    <source>
        <dbReference type="EMBL" id="OJF15908.1"/>
    </source>
</evidence>
<keyword evidence="2" id="KW-0472">Membrane</keyword>
<keyword evidence="2" id="KW-1133">Transmembrane helix</keyword>
<keyword evidence="2" id="KW-0812">Transmembrane</keyword>
<feature type="transmembrane region" description="Helical" evidence="2">
    <location>
        <begin position="69"/>
        <end position="92"/>
    </location>
</feature>
<feature type="region of interest" description="Disordered" evidence="1">
    <location>
        <begin position="95"/>
        <end position="115"/>
    </location>
</feature>
<dbReference type="Proteomes" id="UP000182486">
    <property type="component" value="Unassembled WGS sequence"/>
</dbReference>
<sequence>MLGWTAALTLVGAAALHPSMTHTAGQVPAKPAAVSPLRLTLYVLLIVTSGVLAAYTLTRVPRHQGAVSVLHVVIPVILLCGIATVATLHTVLDDPGRGSGGVVGSAEASPAPAGL</sequence>
<evidence type="ECO:0000313" key="4">
    <source>
        <dbReference type="Proteomes" id="UP000182486"/>
    </source>
</evidence>
<dbReference type="AlphaFoldDB" id="A0A1K0GWY2"/>
<protein>
    <submittedName>
        <fullName evidence="3">Uncharacterized protein</fullName>
    </submittedName>
</protein>
<accession>A0A1K0GWY2</accession>